<reference evidence="1" key="1">
    <citation type="submission" date="2020-08" db="EMBL/GenBank/DDBJ databases">
        <title>Genome Sequencing and Pan-Genome Analysis of Migratory bird Vibrio Strains, Inner Mongolia.</title>
        <authorList>
            <person name="Zheng L."/>
        </authorList>
    </citation>
    <scope>NUCLEOTIDE SEQUENCE</scope>
    <source>
        <strain evidence="1">M13F</strain>
    </source>
</reference>
<dbReference type="Proteomes" id="UP000615796">
    <property type="component" value="Unassembled WGS sequence"/>
</dbReference>
<evidence type="ECO:0000313" key="1">
    <source>
        <dbReference type="EMBL" id="MBC5850893.1"/>
    </source>
</evidence>
<keyword evidence="1" id="KW-0966">Cell projection</keyword>
<evidence type="ECO:0000313" key="2">
    <source>
        <dbReference type="Proteomes" id="UP000615796"/>
    </source>
</evidence>
<dbReference type="EMBL" id="JACRUP010000003">
    <property type="protein sequence ID" value="MBC5850893.1"/>
    <property type="molecule type" value="Genomic_DNA"/>
</dbReference>
<keyword evidence="2" id="KW-1185">Reference proteome</keyword>
<sequence>MQTELQALFDINQQIKEKLTIDDINTEEIHRLVDNREHLLAVLLSYIVDNPQFAQSPEWQSAIEETQHLVELMQSKTLSIGKSLRQYRYGNKSLQQYKKFL</sequence>
<organism evidence="1 2">
    <name type="scientific">Vibrio metschnikovii</name>
    <dbReference type="NCBI Taxonomy" id="28172"/>
    <lineage>
        <taxon>Bacteria</taxon>
        <taxon>Pseudomonadati</taxon>
        <taxon>Pseudomonadota</taxon>
        <taxon>Gammaproteobacteria</taxon>
        <taxon>Vibrionales</taxon>
        <taxon>Vibrionaceae</taxon>
        <taxon>Vibrio</taxon>
    </lineage>
</organism>
<accession>A0A9X0UMB9</accession>
<proteinExistence type="predicted"/>
<keyword evidence="1" id="KW-0969">Cilium</keyword>
<protein>
    <submittedName>
        <fullName evidence="1">Flagellar protein FliT</fullName>
    </submittedName>
</protein>
<dbReference type="AlphaFoldDB" id="A0A9X0UMB9"/>
<gene>
    <name evidence="1" type="ORF">H8Q88_07930</name>
</gene>
<comment type="caution">
    <text evidence="1">The sequence shown here is derived from an EMBL/GenBank/DDBJ whole genome shotgun (WGS) entry which is preliminary data.</text>
</comment>
<keyword evidence="1" id="KW-0282">Flagellum</keyword>
<name>A0A9X0UMB9_VIBME</name>
<dbReference type="RefSeq" id="WP_186461241.1">
    <property type="nucleotide sequence ID" value="NZ_CAWQCN010000023.1"/>
</dbReference>